<dbReference type="PANTHER" id="PTHR40621:SF6">
    <property type="entry name" value="AP-1-LIKE TRANSCRIPTION FACTOR YAP1-RELATED"/>
    <property type="match status" value="1"/>
</dbReference>
<feature type="region of interest" description="Disordered" evidence="3">
    <location>
        <begin position="234"/>
        <end position="298"/>
    </location>
</feature>
<feature type="compositionally biased region" description="Polar residues" evidence="3">
    <location>
        <begin position="251"/>
        <end position="260"/>
    </location>
</feature>
<evidence type="ECO:0000256" key="2">
    <source>
        <dbReference type="ARBA" id="ARBA00023242"/>
    </source>
</evidence>
<keyword evidence="6" id="KW-1185">Reference proteome</keyword>
<dbReference type="GO" id="GO:0000976">
    <property type="term" value="F:transcription cis-regulatory region binding"/>
    <property type="evidence" value="ECO:0007669"/>
    <property type="project" value="InterPro"/>
</dbReference>
<keyword evidence="2" id="KW-0539">Nucleus</keyword>
<gene>
    <name evidence="5" type="ORF">GOMPHAMPRED_005238</name>
</gene>
<dbReference type="SUPFAM" id="SSF57959">
    <property type="entry name" value="Leucine zipper domain"/>
    <property type="match status" value="1"/>
</dbReference>
<dbReference type="SMART" id="SM00338">
    <property type="entry name" value="BRLZ"/>
    <property type="match status" value="1"/>
</dbReference>
<evidence type="ECO:0000313" key="6">
    <source>
        <dbReference type="Proteomes" id="UP000664169"/>
    </source>
</evidence>
<comment type="subcellular location">
    <subcellularLocation>
        <location evidence="1">Nucleus</location>
    </subcellularLocation>
</comment>
<dbReference type="GO" id="GO:0001228">
    <property type="term" value="F:DNA-binding transcription activator activity, RNA polymerase II-specific"/>
    <property type="evidence" value="ECO:0007669"/>
    <property type="project" value="TreeGrafter"/>
</dbReference>
<evidence type="ECO:0000259" key="4">
    <source>
        <dbReference type="PROSITE" id="PS50217"/>
    </source>
</evidence>
<sequence>MSYMGNYISPSPSIYPASYETSPSLPASYTPVDTMHQRTSQDWTGQDITLFSHSERAIAKERRREQNRASQRAYRKRKEDTVKGLYESIKDLRKNADALRAENVDLRDRTEMLQSELRKMHEENQRLRSRASSLKSCIQCSEAGVPCSKSNTACSRCEECGLTCSSPSPELTSRHPTVEASDHEDTNQEPLHPNLASEQLWYESNTQAPIISKSMTIDTMPGYNVTSFDGQDFHSRHHNPYEVDDEEDSLHGSTQENYTSMLKPRSRQIYRTQSLQTLASPSDQTRPRSASVYGPLQP</sequence>
<evidence type="ECO:0000256" key="3">
    <source>
        <dbReference type="SAM" id="MobiDB-lite"/>
    </source>
</evidence>
<dbReference type="PROSITE" id="PS00036">
    <property type="entry name" value="BZIP_BASIC"/>
    <property type="match status" value="1"/>
</dbReference>
<dbReference type="InterPro" id="IPR004827">
    <property type="entry name" value="bZIP"/>
</dbReference>
<dbReference type="EMBL" id="CAJPDQ010000030">
    <property type="protein sequence ID" value="CAF9928781.1"/>
    <property type="molecule type" value="Genomic_DNA"/>
</dbReference>
<feature type="region of interest" description="Disordered" evidence="3">
    <location>
        <begin position="165"/>
        <end position="191"/>
    </location>
</feature>
<dbReference type="Proteomes" id="UP000664169">
    <property type="component" value="Unassembled WGS sequence"/>
</dbReference>
<dbReference type="Gene3D" id="1.20.5.170">
    <property type="match status" value="1"/>
</dbReference>
<feature type="domain" description="BZIP" evidence="4">
    <location>
        <begin position="57"/>
        <end position="120"/>
    </location>
</feature>
<evidence type="ECO:0000256" key="1">
    <source>
        <dbReference type="ARBA" id="ARBA00004123"/>
    </source>
</evidence>
<feature type="region of interest" description="Disordered" evidence="3">
    <location>
        <begin position="59"/>
        <end position="78"/>
    </location>
</feature>
<dbReference type="Pfam" id="PF00170">
    <property type="entry name" value="bZIP_1"/>
    <property type="match status" value="1"/>
</dbReference>
<dbReference type="PANTHER" id="PTHR40621">
    <property type="entry name" value="TRANSCRIPTION FACTOR KAPC-RELATED"/>
    <property type="match status" value="1"/>
</dbReference>
<dbReference type="GO" id="GO:0090575">
    <property type="term" value="C:RNA polymerase II transcription regulator complex"/>
    <property type="evidence" value="ECO:0007669"/>
    <property type="project" value="TreeGrafter"/>
</dbReference>
<feature type="compositionally biased region" description="Polar residues" evidence="3">
    <location>
        <begin position="269"/>
        <end position="288"/>
    </location>
</feature>
<accession>A0A8H3FML7</accession>
<dbReference type="AlphaFoldDB" id="A0A8H3FML7"/>
<evidence type="ECO:0000313" key="5">
    <source>
        <dbReference type="EMBL" id="CAF9928781.1"/>
    </source>
</evidence>
<reference evidence="5" key="1">
    <citation type="submission" date="2021-03" db="EMBL/GenBank/DDBJ databases">
        <authorList>
            <person name="Tagirdzhanova G."/>
        </authorList>
    </citation>
    <scope>NUCLEOTIDE SEQUENCE</scope>
</reference>
<name>A0A8H3FML7_9LECA</name>
<organism evidence="5 6">
    <name type="scientific">Gomphillus americanus</name>
    <dbReference type="NCBI Taxonomy" id="1940652"/>
    <lineage>
        <taxon>Eukaryota</taxon>
        <taxon>Fungi</taxon>
        <taxon>Dikarya</taxon>
        <taxon>Ascomycota</taxon>
        <taxon>Pezizomycotina</taxon>
        <taxon>Lecanoromycetes</taxon>
        <taxon>OSLEUM clade</taxon>
        <taxon>Ostropomycetidae</taxon>
        <taxon>Ostropales</taxon>
        <taxon>Graphidaceae</taxon>
        <taxon>Gomphilloideae</taxon>
        <taxon>Gomphillus</taxon>
    </lineage>
</organism>
<dbReference type="InterPro" id="IPR050936">
    <property type="entry name" value="AP-1-like"/>
</dbReference>
<dbReference type="CDD" id="cd14688">
    <property type="entry name" value="bZIP_YAP"/>
    <property type="match status" value="1"/>
</dbReference>
<proteinExistence type="predicted"/>
<comment type="caution">
    <text evidence="5">The sequence shown here is derived from an EMBL/GenBank/DDBJ whole genome shotgun (WGS) entry which is preliminary data.</text>
</comment>
<dbReference type="OrthoDB" id="4940293at2759"/>
<protein>
    <recommendedName>
        <fullName evidence="4">BZIP domain-containing protein</fullName>
    </recommendedName>
</protein>
<dbReference type="InterPro" id="IPR046347">
    <property type="entry name" value="bZIP_sf"/>
</dbReference>
<dbReference type="PROSITE" id="PS50217">
    <property type="entry name" value="BZIP"/>
    <property type="match status" value="1"/>
</dbReference>
<feature type="compositionally biased region" description="Basic and acidic residues" evidence="3">
    <location>
        <begin position="172"/>
        <end position="186"/>
    </location>
</feature>